<comment type="caution">
    <text evidence="6">The sequence shown here is derived from an EMBL/GenBank/DDBJ whole genome shotgun (WGS) entry which is preliminary data.</text>
</comment>
<dbReference type="InterPro" id="IPR050768">
    <property type="entry name" value="UPF0353/GerABKA_families"/>
</dbReference>
<evidence type="ECO:0000256" key="5">
    <source>
        <dbReference type="SAM" id="Phobius"/>
    </source>
</evidence>
<comment type="subcellular location">
    <subcellularLocation>
        <location evidence="4">Cell membrane</location>
    </subcellularLocation>
    <subcellularLocation>
        <location evidence="1">Membrane</location>
        <topology evidence="1">Multi-pass membrane protein</topology>
    </subcellularLocation>
</comment>
<dbReference type="RefSeq" id="WP_377345746.1">
    <property type="nucleotide sequence ID" value="NZ_JBHLTP010000003.1"/>
</dbReference>
<feature type="transmembrane region" description="Helical" evidence="5">
    <location>
        <begin position="272"/>
        <end position="291"/>
    </location>
</feature>
<dbReference type="Pfam" id="PF03323">
    <property type="entry name" value="GerA"/>
    <property type="match status" value="1"/>
</dbReference>
<evidence type="ECO:0000256" key="4">
    <source>
        <dbReference type="PIRNR" id="PIRNR005690"/>
    </source>
</evidence>
<proteinExistence type="inferred from homology"/>
<dbReference type="Proteomes" id="UP001589836">
    <property type="component" value="Unassembled WGS sequence"/>
</dbReference>
<sequence length="473" mass="53387">MRHSSRTVEHPGYEEVVRQLDLCDDLTKDTFPEQHIRVLYFDHLVDTVKVNKEIKELINRLSKNDLAKLFEKDEYEQVHHARDAVKAVMNGFVVIFTEKFVYKYDAYGPKTREISQSETEAVITGSHEAFVESSETNLSLVRRRLRTPSLKVKKLEVGDLTKSAVFILYLQDIANEKIVEQLKDRIASLRLDAIEDGHMLVQCIDEHPHSIFPQYFTTERPDVIVSKLVDGKICGIVDHSPTAFSTPTNFFEFFASPDDNNQRWIISTFILWMRYIALFITLTFTAFYVSFTTYHYEMLPQALLMSIAESRDKVPFPPLVEAILLEGTIELLREAGVRLPSKIAQTIGIVGGIVIGQAAVEAGLVSNTLIISVAISAIASFVIPNYILSASLRIGRFLFILLAGLFGNFGLVVGLILMIIHLGSLSNMGAPYVNPIAPLHPRDSLRILLRIPYAWNHKRPSQSSSPQPDKRSN</sequence>
<dbReference type="EMBL" id="JBHLTP010000003">
    <property type="protein sequence ID" value="MFC0523205.1"/>
    <property type="molecule type" value="Genomic_DNA"/>
</dbReference>
<evidence type="ECO:0000256" key="3">
    <source>
        <dbReference type="ARBA" id="ARBA00023136"/>
    </source>
</evidence>
<organism evidence="6 7">
    <name type="scientific">Pontibacillus salicampi</name>
    <dbReference type="NCBI Taxonomy" id="1449801"/>
    <lineage>
        <taxon>Bacteria</taxon>
        <taxon>Bacillati</taxon>
        <taxon>Bacillota</taxon>
        <taxon>Bacilli</taxon>
        <taxon>Bacillales</taxon>
        <taxon>Bacillaceae</taxon>
        <taxon>Pontibacillus</taxon>
    </lineage>
</organism>
<evidence type="ECO:0000256" key="2">
    <source>
        <dbReference type="ARBA" id="ARBA00005278"/>
    </source>
</evidence>
<evidence type="ECO:0000313" key="7">
    <source>
        <dbReference type="Proteomes" id="UP001589836"/>
    </source>
</evidence>
<dbReference type="PANTHER" id="PTHR22550">
    <property type="entry name" value="SPORE GERMINATION PROTEIN"/>
    <property type="match status" value="1"/>
</dbReference>
<comment type="similarity">
    <text evidence="2 4">Belongs to the GerABKA family.</text>
</comment>
<reference evidence="6 7" key="1">
    <citation type="submission" date="2024-09" db="EMBL/GenBank/DDBJ databases">
        <authorList>
            <person name="Sun Q."/>
            <person name="Mori K."/>
        </authorList>
    </citation>
    <scope>NUCLEOTIDE SEQUENCE [LARGE SCALE GENOMIC DNA]</scope>
    <source>
        <strain evidence="6 7">NCAIM B.02529</strain>
    </source>
</reference>
<name>A0ABV6LLC3_9BACI</name>
<accession>A0ABV6LLC3</accession>
<protein>
    <submittedName>
        <fullName evidence="6">Spore germination protein</fullName>
    </submittedName>
</protein>
<keyword evidence="5" id="KW-1133">Transmembrane helix</keyword>
<feature type="transmembrane region" description="Helical" evidence="5">
    <location>
        <begin position="397"/>
        <end position="422"/>
    </location>
</feature>
<dbReference type="InterPro" id="IPR004995">
    <property type="entry name" value="Spore_Ger"/>
</dbReference>
<evidence type="ECO:0000256" key="1">
    <source>
        <dbReference type="ARBA" id="ARBA00004141"/>
    </source>
</evidence>
<dbReference type="PANTHER" id="PTHR22550:SF5">
    <property type="entry name" value="LEUCINE ZIPPER PROTEIN 4"/>
    <property type="match status" value="1"/>
</dbReference>
<evidence type="ECO:0000313" key="6">
    <source>
        <dbReference type="EMBL" id="MFC0523205.1"/>
    </source>
</evidence>
<keyword evidence="5" id="KW-0812">Transmembrane</keyword>
<dbReference type="PIRSF" id="PIRSF005690">
    <property type="entry name" value="GerBA"/>
    <property type="match status" value="1"/>
</dbReference>
<keyword evidence="3 4" id="KW-0472">Membrane</keyword>
<feature type="transmembrane region" description="Helical" evidence="5">
    <location>
        <begin position="369"/>
        <end position="388"/>
    </location>
</feature>
<gene>
    <name evidence="6" type="ORF">ACFFGV_06300</name>
</gene>
<keyword evidence="7" id="KW-1185">Reference proteome</keyword>